<dbReference type="EMBL" id="SDRB02011945">
    <property type="protein sequence ID" value="THF99479.1"/>
    <property type="molecule type" value="Genomic_DNA"/>
</dbReference>
<evidence type="ECO:0000313" key="3">
    <source>
        <dbReference type="Proteomes" id="UP000306102"/>
    </source>
</evidence>
<gene>
    <name evidence="2" type="ORF">TEA_016351</name>
</gene>
<accession>A0A4S4DAB2</accession>
<comment type="caution">
    <text evidence="2">The sequence shown here is derived from an EMBL/GenBank/DDBJ whole genome shotgun (WGS) entry which is preliminary data.</text>
</comment>
<organism evidence="2 3">
    <name type="scientific">Camellia sinensis var. sinensis</name>
    <name type="common">China tea</name>
    <dbReference type="NCBI Taxonomy" id="542762"/>
    <lineage>
        <taxon>Eukaryota</taxon>
        <taxon>Viridiplantae</taxon>
        <taxon>Streptophyta</taxon>
        <taxon>Embryophyta</taxon>
        <taxon>Tracheophyta</taxon>
        <taxon>Spermatophyta</taxon>
        <taxon>Magnoliopsida</taxon>
        <taxon>eudicotyledons</taxon>
        <taxon>Gunneridae</taxon>
        <taxon>Pentapetalae</taxon>
        <taxon>asterids</taxon>
        <taxon>Ericales</taxon>
        <taxon>Theaceae</taxon>
        <taxon>Camellia</taxon>
    </lineage>
</organism>
<dbReference type="AlphaFoldDB" id="A0A4S4DAB2"/>
<keyword evidence="3" id="KW-1185">Reference proteome</keyword>
<name>A0A4S4DAB2_CAMSN</name>
<evidence type="ECO:0000313" key="2">
    <source>
        <dbReference type="EMBL" id="THF99479.1"/>
    </source>
</evidence>
<feature type="region of interest" description="Disordered" evidence="1">
    <location>
        <begin position="125"/>
        <end position="147"/>
    </location>
</feature>
<evidence type="ECO:0000256" key="1">
    <source>
        <dbReference type="SAM" id="MobiDB-lite"/>
    </source>
</evidence>
<dbReference type="Proteomes" id="UP000306102">
    <property type="component" value="Unassembled WGS sequence"/>
</dbReference>
<protein>
    <submittedName>
        <fullName evidence="2">Uncharacterized protein</fullName>
    </submittedName>
</protein>
<reference evidence="2 3" key="1">
    <citation type="journal article" date="2018" name="Proc. Natl. Acad. Sci. U.S.A.">
        <title>Draft genome sequence of Camellia sinensis var. sinensis provides insights into the evolution of the tea genome and tea quality.</title>
        <authorList>
            <person name="Wei C."/>
            <person name="Yang H."/>
            <person name="Wang S."/>
            <person name="Zhao J."/>
            <person name="Liu C."/>
            <person name="Gao L."/>
            <person name="Xia E."/>
            <person name="Lu Y."/>
            <person name="Tai Y."/>
            <person name="She G."/>
            <person name="Sun J."/>
            <person name="Cao H."/>
            <person name="Tong W."/>
            <person name="Gao Q."/>
            <person name="Li Y."/>
            <person name="Deng W."/>
            <person name="Jiang X."/>
            <person name="Wang W."/>
            <person name="Chen Q."/>
            <person name="Zhang S."/>
            <person name="Li H."/>
            <person name="Wu J."/>
            <person name="Wang P."/>
            <person name="Li P."/>
            <person name="Shi C."/>
            <person name="Zheng F."/>
            <person name="Jian J."/>
            <person name="Huang B."/>
            <person name="Shan D."/>
            <person name="Shi M."/>
            <person name="Fang C."/>
            <person name="Yue Y."/>
            <person name="Li F."/>
            <person name="Li D."/>
            <person name="Wei S."/>
            <person name="Han B."/>
            <person name="Jiang C."/>
            <person name="Yin Y."/>
            <person name="Xia T."/>
            <person name="Zhang Z."/>
            <person name="Bennetzen J.L."/>
            <person name="Zhao S."/>
            <person name="Wan X."/>
        </authorList>
    </citation>
    <scope>NUCLEOTIDE SEQUENCE [LARGE SCALE GENOMIC DNA]</scope>
    <source>
        <strain evidence="3">cv. Shuchazao</strain>
        <tissue evidence="2">Leaf</tissue>
    </source>
</reference>
<dbReference type="STRING" id="542762.A0A4S4DAB2"/>
<proteinExistence type="predicted"/>
<sequence length="147" mass="17349">MSFFLRPEFSRREAAHSTGSVSARCVHWKMQWRVELRPKAQRKAQSMAAMITAMLLNPRFLDQEIQVVAKHRNIWVENADRMVAGFLEMFEEGCHKMGTAIRDQIQERLLTKANIKGLVYEEGDEDDDEYYYVDSSEEEYYDEEDEE</sequence>